<evidence type="ECO:0000313" key="1">
    <source>
        <dbReference type="EMBL" id="PVX85674.1"/>
    </source>
</evidence>
<accession>A0ABX5KSC8</accession>
<keyword evidence="2" id="KW-1185">Reference proteome</keyword>
<evidence type="ECO:0000313" key="2">
    <source>
        <dbReference type="Proteomes" id="UP000245712"/>
    </source>
</evidence>
<dbReference type="Proteomes" id="UP000245712">
    <property type="component" value="Unassembled WGS sequence"/>
</dbReference>
<organism evidence="1 2">
    <name type="scientific">Paraburkholderia unamae</name>
    <dbReference type="NCBI Taxonomy" id="219649"/>
    <lineage>
        <taxon>Bacteria</taxon>
        <taxon>Pseudomonadati</taxon>
        <taxon>Pseudomonadota</taxon>
        <taxon>Betaproteobacteria</taxon>
        <taxon>Burkholderiales</taxon>
        <taxon>Burkholderiaceae</taxon>
        <taxon>Paraburkholderia</taxon>
    </lineage>
</organism>
<proteinExistence type="predicted"/>
<sequence length="88" mass="9498">MKTMSAAQCAHVAKVYPECRGEMAHYLSCSPEVVIYRQNECGDDVPPYAIAVAGTDFWVDCCDTPDEAVALARSLGLTVTCLPEAGQR</sequence>
<name>A0ABX5KSC8_9BURK</name>
<dbReference type="RefSeq" id="WP_165841821.1">
    <property type="nucleotide sequence ID" value="NZ_QEOB01000003.1"/>
</dbReference>
<protein>
    <submittedName>
        <fullName evidence="1">Uncharacterized protein</fullName>
    </submittedName>
</protein>
<dbReference type="EMBL" id="QEOB01000003">
    <property type="protein sequence ID" value="PVX85674.1"/>
    <property type="molecule type" value="Genomic_DNA"/>
</dbReference>
<reference evidence="1 2" key="1">
    <citation type="submission" date="2018-05" db="EMBL/GenBank/DDBJ databases">
        <title>Genomic Encyclopedia of Type Strains, Phase IV (KMG-V): Genome sequencing to study the core and pangenomes of soil and plant-associated prokaryotes.</title>
        <authorList>
            <person name="Whitman W."/>
        </authorList>
    </citation>
    <scope>NUCLEOTIDE SEQUENCE [LARGE SCALE GENOMIC DNA]</scope>
    <source>
        <strain evidence="1 2">SCZa-39</strain>
    </source>
</reference>
<gene>
    <name evidence="1" type="ORF">C7402_103251</name>
</gene>
<comment type="caution">
    <text evidence="1">The sequence shown here is derived from an EMBL/GenBank/DDBJ whole genome shotgun (WGS) entry which is preliminary data.</text>
</comment>